<comment type="catalytic activity">
    <reaction evidence="1">
        <text>ATP + protein L-histidine = ADP + protein N-phospho-L-histidine.</text>
        <dbReference type="EC" id="2.7.13.3"/>
    </reaction>
</comment>
<evidence type="ECO:0000256" key="9">
    <source>
        <dbReference type="SAM" id="Coils"/>
    </source>
</evidence>
<dbReference type="SMART" id="SM00387">
    <property type="entry name" value="HATPase_c"/>
    <property type="match status" value="1"/>
</dbReference>
<gene>
    <name evidence="13" type="ORF">ACFFTU_01605</name>
</gene>
<keyword evidence="7" id="KW-0902">Two-component regulatory system</keyword>
<proteinExistence type="predicted"/>
<dbReference type="InterPro" id="IPR001789">
    <property type="entry name" value="Sig_transdc_resp-reg_receiver"/>
</dbReference>
<keyword evidence="13" id="KW-0067">ATP-binding</keyword>
<comment type="subcellular location">
    <subcellularLocation>
        <location evidence="2">Cell membrane</location>
    </subcellularLocation>
</comment>
<organism evidence="13 14">
    <name type="scientific">Streptomyces cremeus</name>
    <dbReference type="NCBI Taxonomy" id="66881"/>
    <lineage>
        <taxon>Bacteria</taxon>
        <taxon>Bacillati</taxon>
        <taxon>Actinomycetota</taxon>
        <taxon>Actinomycetes</taxon>
        <taxon>Kitasatosporales</taxon>
        <taxon>Streptomycetaceae</taxon>
        <taxon>Streptomyces</taxon>
    </lineage>
</organism>
<protein>
    <recommendedName>
        <fullName evidence="3">histidine kinase</fullName>
        <ecNumber evidence="3">2.7.13.3</ecNumber>
    </recommendedName>
</protein>
<evidence type="ECO:0000256" key="5">
    <source>
        <dbReference type="ARBA" id="ARBA00022679"/>
    </source>
</evidence>
<evidence type="ECO:0000259" key="12">
    <source>
        <dbReference type="PROSITE" id="PS50110"/>
    </source>
</evidence>
<keyword evidence="5" id="KW-0808">Transferase</keyword>
<feature type="domain" description="Histidine kinase" evidence="11">
    <location>
        <begin position="279"/>
        <end position="500"/>
    </location>
</feature>
<keyword evidence="6" id="KW-0418">Kinase</keyword>
<dbReference type="PANTHER" id="PTHR43047:SF63">
    <property type="entry name" value="HISTIDINE KINASE"/>
    <property type="match status" value="1"/>
</dbReference>
<dbReference type="SMART" id="SM00448">
    <property type="entry name" value="REC"/>
    <property type="match status" value="1"/>
</dbReference>
<dbReference type="Gene3D" id="3.40.50.2300">
    <property type="match status" value="1"/>
</dbReference>
<evidence type="ECO:0000256" key="6">
    <source>
        <dbReference type="ARBA" id="ARBA00022777"/>
    </source>
</evidence>
<evidence type="ECO:0000256" key="3">
    <source>
        <dbReference type="ARBA" id="ARBA00012438"/>
    </source>
</evidence>
<dbReference type="InterPro" id="IPR036890">
    <property type="entry name" value="HATPase_C_sf"/>
</dbReference>
<evidence type="ECO:0000256" key="4">
    <source>
        <dbReference type="ARBA" id="ARBA00022553"/>
    </source>
</evidence>
<evidence type="ECO:0000256" key="2">
    <source>
        <dbReference type="ARBA" id="ARBA00004236"/>
    </source>
</evidence>
<dbReference type="Pfam" id="PF02518">
    <property type="entry name" value="HATPase_c"/>
    <property type="match status" value="1"/>
</dbReference>
<evidence type="ECO:0000256" key="8">
    <source>
        <dbReference type="PROSITE-ProRule" id="PRU00169"/>
    </source>
</evidence>
<dbReference type="RefSeq" id="WP_345219377.1">
    <property type="nucleotide sequence ID" value="NZ_BAAAXE010000002.1"/>
</dbReference>
<dbReference type="SUPFAM" id="SSF55874">
    <property type="entry name" value="ATPase domain of HSP90 chaperone/DNA topoisomerase II/histidine kinase"/>
    <property type="match status" value="1"/>
</dbReference>
<comment type="caution">
    <text evidence="13">The sequence shown here is derived from an EMBL/GenBank/DDBJ whole genome shotgun (WGS) entry which is preliminary data.</text>
</comment>
<evidence type="ECO:0000313" key="14">
    <source>
        <dbReference type="Proteomes" id="UP001589718"/>
    </source>
</evidence>
<feature type="compositionally biased region" description="Gly residues" evidence="10">
    <location>
        <begin position="149"/>
        <end position="159"/>
    </location>
</feature>
<dbReference type="EMBL" id="JBHMCR010000001">
    <property type="protein sequence ID" value="MFB9518648.1"/>
    <property type="molecule type" value="Genomic_DNA"/>
</dbReference>
<dbReference type="SMART" id="SM00388">
    <property type="entry name" value="HisKA"/>
    <property type="match status" value="1"/>
</dbReference>
<evidence type="ECO:0000256" key="1">
    <source>
        <dbReference type="ARBA" id="ARBA00000085"/>
    </source>
</evidence>
<keyword evidence="9" id="KW-0175">Coiled coil</keyword>
<accession>A0ABV5P787</accession>
<evidence type="ECO:0000313" key="13">
    <source>
        <dbReference type="EMBL" id="MFB9518648.1"/>
    </source>
</evidence>
<dbReference type="Gene3D" id="3.30.565.10">
    <property type="entry name" value="Histidine kinase-like ATPase, C-terminal domain"/>
    <property type="match status" value="1"/>
</dbReference>
<dbReference type="InterPro" id="IPR003594">
    <property type="entry name" value="HATPase_dom"/>
</dbReference>
<dbReference type="Gene3D" id="1.10.287.130">
    <property type="match status" value="1"/>
</dbReference>
<dbReference type="InterPro" id="IPR036097">
    <property type="entry name" value="HisK_dim/P_sf"/>
</dbReference>
<dbReference type="InterPro" id="IPR011006">
    <property type="entry name" value="CheY-like_superfamily"/>
</dbReference>
<reference evidence="13 14" key="1">
    <citation type="submission" date="2024-09" db="EMBL/GenBank/DDBJ databases">
        <authorList>
            <person name="Sun Q."/>
            <person name="Mori K."/>
        </authorList>
    </citation>
    <scope>NUCLEOTIDE SEQUENCE [LARGE SCALE GENOMIC DNA]</scope>
    <source>
        <strain evidence="13 14">JCM 4362</strain>
    </source>
</reference>
<dbReference type="GO" id="GO:0005524">
    <property type="term" value="F:ATP binding"/>
    <property type="evidence" value="ECO:0007669"/>
    <property type="project" value="UniProtKB-KW"/>
</dbReference>
<dbReference type="InterPro" id="IPR005467">
    <property type="entry name" value="His_kinase_dom"/>
</dbReference>
<evidence type="ECO:0000256" key="7">
    <source>
        <dbReference type="ARBA" id="ARBA00023012"/>
    </source>
</evidence>
<keyword evidence="13" id="KW-0547">Nucleotide-binding</keyword>
<evidence type="ECO:0000259" key="11">
    <source>
        <dbReference type="PROSITE" id="PS50109"/>
    </source>
</evidence>
<sequence>MSGVPHRPDPGHDLLEVVLGTAQDVFRLRRTGQAAAKALGLSTAGSARLVTVLSEIGQSLLGADGLTAALRVEHPGAAPAPGAGHPGTAPAPRPGGTTDALLVVRLRWHGDRRLEPGLVSAATRLLDVCRYAPGEDPAPEDTRAAAPTGHGGAPAGQGGATSVTLAQRLPATDAPLAERAEDARGALHRTDDVDMVEALRTQNQQLLLSLEESKQQQEELQRLNQELEETNSGVVALYSELAQELEKTNSGVVALYAELEDKTRQLRVAGEASTRFWANVSHELRSPANSVISLARLLLDPGAEPLSAEQSRQVSLIAASGSTLLALVEELLDVAKAESGRLDPLLVPTDLTTLLHQLHGTLLGTARPGVVLAVPAVPPGLHLVTDEVMLTRVLRNILSNGLKFTDHGEVRLTVDTEDRDGETWFRFTVRDTGVGIPADQLERIFEEFYQVRGPHQRGRSGTGLGLPYARKLTELLGGRLALTSRPGEGTVVTVELPAQTRLPGPGPDAPAPAGLLLDSLVVIDDDRAFLTAVRPTLERIAPYVTEISEIHDAASVLETVKAAAAQAVLLDLMMPVLDGYQVLQQLAADPETARLPVVVLTASDPADIDRTRLAHARAVLGKTHLTPARITAALARRAPATEGTPRFPAQETDTA</sequence>
<feature type="coiled-coil region" evidence="9">
    <location>
        <begin position="196"/>
        <end position="262"/>
    </location>
</feature>
<dbReference type="CDD" id="cd00082">
    <property type="entry name" value="HisKA"/>
    <property type="match status" value="1"/>
</dbReference>
<feature type="domain" description="Response regulatory" evidence="12">
    <location>
        <begin position="519"/>
        <end position="637"/>
    </location>
</feature>
<dbReference type="SUPFAM" id="SSF52172">
    <property type="entry name" value="CheY-like"/>
    <property type="match status" value="1"/>
</dbReference>
<dbReference type="InterPro" id="IPR004358">
    <property type="entry name" value="Sig_transdc_His_kin-like_C"/>
</dbReference>
<dbReference type="Pfam" id="PF00072">
    <property type="entry name" value="Response_reg"/>
    <property type="match status" value="1"/>
</dbReference>
<keyword evidence="4 8" id="KW-0597">Phosphoprotein</keyword>
<dbReference type="PROSITE" id="PS50109">
    <property type="entry name" value="HIS_KIN"/>
    <property type="match status" value="1"/>
</dbReference>
<dbReference type="EC" id="2.7.13.3" evidence="3"/>
<dbReference type="PRINTS" id="PR00344">
    <property type="entry name" value="BCTRLSENSOR"/>
</dbReference>
<dbReference type="PANTHER" id="PTHR43047">
    <property type="entry name" value="TWO-COMPONENT HISTIDINE PROTEIN KINASE"/>
    <property type="match status" value="1"/>
</dbReference>
<dbReference type="Pfam" id="PF00512">
    <property type="entry name" value="HisKA"/>
    <property type="match status" value="1"/>
</dbReference>
<dbReference type="PROSITE" id="PS50110">
    <property type="entry name" value="RESPONSE_REGULATORY"/>
    <property type="match status" value="1"/>
</dbReference>
<feature type="region of interest" description="Disordered" evidence="10">
    <location>
        <begin position="136"/>
        <end position="160"/>
    </location>
</feature>
<name>A0ABV5P787_STRCM</name>
<feature type="region of interest" description="Disordered" evidence="10">
    <location>
        <begin position="75"/>
        <end position="97"/>
    </location>
</feature>
<dbReference type="CDD" id="cd16922">
    <property type="entry name" value="HATPase_EvgS-ArcB-TorS-like"/>
    <property type="match status" value="1"/>
</dbReference>
<dbReference type="InterPro" id="IPR003661">
    <property type="entry name" value="HisK_dim/P_dom"/>
</dbReference>
<feature type="modified residue" description="4-aspartylphosphate" evidence="8">
    <location>
        <position position="571"/>
    </location>
</feature>
<feature type="region of interest" description="Disordered" evidence="10">
    <location>
        <begin position="636"/>
        <end position="655"/>
    </location>
</feature>
<dbReference type="Proteomes" id="UP001589718">
    <property type="component" value="Unassembled WGS sequence"/>
</dbReference>
<keyword evidence="14" id="KW-1185">Reference proteome</keyword>
<dbReference type="SUPFAM" id="SSF47384">
    <property type="entry name" value="Homodimeric domain of signal transducing histidine kinase"/>
    <property type="match status" value="1"/>
</dbReference>
<evidence type="ECO:0000256" key="10">
    <source>
        <dbReference type="SAM" id="MobiDB-lite"/>
    </source>
</evidence>